<dbReference type="Proteomes" id="UP000284119">
    <property type="component" value="Unassembled WGS sequence"/>
</dbReference>
<dbReference type="RefSeq" id="WP_112163957.1">
    <property type="nucleotide sequence ID" value="NZ_CBCPIW010000013.1"/>
</dbReference>
<organism evidence="1 2">
    <name type="scientific">Rahnella inusitata</name>
    <dbReference type="NCBI Taxonomy" id="58169"/>
    <lineage>
        <taxon>Bacteria</taxon>
        <taxon>Pseudomonadati</taxon>
        <taxon>Pseudomonadota</taxon>
        <taxon>Gammaproteobacteria</taxon>
        <taxon>Enterobacterales</taxon>
        <taxon>Yersiniaceae</taxon>
        <taxon>Rahnella</taxon>
    </lineage>
</organism>
<comment type="caution">
    <text evidence="1">The sequence shown here is derived from an EMBL/GenBank/DDBJ whole genome shotgun (WGS) entry which is preliminary data.</text>
</comment>
<keyword evidence="2" id="KW-1185">Reference proteome</keyword>
<sequence length="159" mass="17884">MQLSTKQARIFRLAQLLGNTQPVSATRIITELGCSEPTLTRALKEIRETYSAEIKYSKATHSYQLTGQGTLDKKVLRQMSQALQSSDDHKSSDTVSHVSLDKEKKKPVSLSLRMSVLRKIDRLAMLVDTSRSDAVEMLVDRCMSDLMTALRQPQTTLQK</sequence>
<dbReference type="Gene3D" id="1.10.10.10">
    <property type="entry name" value="Winged helix-like DNA-binding domain superfamily/Winged helix DNA-binding domain"/>
    <property type="match status" value="1"/>
</dbReference>
<protein>
    <submittedName>
        <fullName evidence="1">Tellurium resistance protein TerW</fullName>
    </submittedName>
</protein>
<dbReference type="InterPro" id="IPR036388">
    <property type="entry name" value="WH-like_DNA-bd_sf"/>
</dbReference>
<name>A0ABX9P0N0_9GAMM</name>
<gene>
    <name evidence="1" type="ORF">D5396_13290</name>
</gene>
<dbReference type="GeneID" id="88083004"/>
<evidence type="ECO:0000313" key="2">
    <source>
        <dbReference type="Proteomes" id="UP000284119"/>
    </source>
</evidence>
<dbReference type="EMBL" id="RAHG01000005">
    <property type="protein sequence ID" value="RJT12942.1"/>
    <property type="molecule type" value="Genomic_DNA"/>
</dbReference>
<proteinExistence type="predicted"/>
<reference evidence="1 2" key="1">
    <citation type="submission" date="2018-09" db="EMBL/GenBank/DDBJ databases">
        <authorList>
            <person name="Le Fleche-Mateos A."/>
        </authorList>
    </citation>
    <scope>NUCLEOTIDE SEQUENCE [LARGE SCALE GENOMIC DNA]</scope>
    <source>
        <strain evidence="1 2">DSM 30078</strain>
    </source>
</reference>
<accession>A0ABX9P0N0</accession>
<evidence type="ECO:0000313" key="1">
    <source>
        <dbReference type="EMBL" id="RJT12942.1"/>
    </source>
</evidence>